<evidence type="ECO:0000313" key="3">
    <source>
        <dbReference type="EMBL" id="UYT10241.1"/>
    </source>
</evidence>
<dbReference type="InterPro" id="IPR001387">
    <property type="entry name" value="Cro/C1-type_HTH"/>
</dbReference>
<dbReference type="InterPro" id="IPR010982">
    <property type="entry name" value="Lambda_DNA-bd_dom_sf"/>
</dbReference>
<evidence type="ECO:0000259" key="2">
    <source>
        <dbReference type="PROSITE" id="PS50943"/>
    </source>
</evidence>
<dbReference type="EMBL" id="CP109635">
    <property type="protein sequence ID" value="UYT10241.1"/>
    <property type="molecule type" value="Genomic_DNA"/>
</dbReference>
<keyword evidence="1" id="KW-0238">DNA-binding</keyword>
<dbReference type="PANTHER" id="PTHR46558:SF11">
    <property type="entry name" value="HTH-TYPE TRANSCRIPTIONAL REGULATOR XRE"/>
    <property type="match status" value="1"/>
</dbReference>
<organism evidence="3 4">
    <name type="scientific">Lactococcus garvieae</name>
    <dbReference type="NCBI Taxonomy" id="1363"/>
    <lineage>
        <taxon>Bacteria</taxon>
        <taxon>Bacillati</taxon>
        <taxon>Bacillota</taxon>
        <taxon>Bacilli</taxon>
        <taxon>Lactobacillales</taxon>
        <taxon>Streptococcaceae</taxon>
        <taxon>Lactococcus</taxon>
    </lineage>
</organism>
<dbReference type="PROSITE" id="PS50943">
    <property type="entry name" value="HTH_CROC1"/>
    <property type="match status" value="1"/>
</dbReference>
<dbReference type="RefSeq" id="WP_264308113.1">
    <property type="nucleotide sequence ID" value="NZ_CP109635.1"/>
</dbReference>
<dbReference type="Proteomes" id="UP001164042">
    <property type="component" value="Chromosome"/>
</dbReference>
<evidence type="ECO:0000313" key="4">
    <source>
        <dbReference type="Proteomes" id="UP001164042"/>
    </source>
</evidence>
<dbReference type="CDD" id="cd00093">
    <property type="entry name" value="HTH_XRE"/>
    <property type="match status" value="1"/>
</dbReference>
<dbReference type="Gene3D" id="1.10.260.40">
    <property type="entry name" value="lambda repressor-like DNA-binding domains"/>
    <property type="match status" value="1"/>
</dbReference>
<dbReference type="SMART" id="SM00530">
    <property type="entry name" value="HTH_XRE"/>
    <property type="match status" value="1"/>
</dbReference>
<reference evidence="3" key="1">
    <citation type="submission" date="2022-10" db="EMBL/GenBank/DDBJ databases">
        <title>Genome assembly of Lactococcus garvieae isolates from cricket gut.</title>
        <authorList>
            <person name="Luecke A.R."/>
            <person name="Brown A.M.V."/>
            <person name="Wakeman C.A."/>
        </authorList>
    </citation>
    <scope>NUCLEOTIDE SEQUENCE</scope>
    <source>
        <strain evidence="3">Alexii-11_2</strain>
    </source>
</reference>
<name>A0AA46YT88_9LACT</name>
<dbReference type="GO" id="GO:0003677">
    <property type="term" value="F:DNA binding"/>
    <property type="evidence" value="ECO:0007669"/>
    <property type="project" value="UniProtKB-KW"/>
</dbReference>
<dbReference type="SUPFAM" id="SSF47413">
    <property type="entry name" value="lambda repressor-like DNA-binding domains"/>
    <property type="match status" value="1"/>
</dbReference>
<evidence type="ECO:0000256" key="1">
    <source>
        <dbReference type="ARBA" id="ARBA00023125"/>
    </source>
</evidence>
<protein>
    <submittedName>
        <fullName evidence="3">Helix-turn-helix domain-containing protein</fullName>
    </submittedName>
</protein>
<sequence length="107" mass="12057">MSSISQNLIGLRRARNLERKDVCKAFGLLPRSYARYETGLRVPSLELLGEFARFYGVTVDYLIGQTDLVSKEECFQETLEMIKELGGVAGEIASSALEEWCYKEKAV</sequence>
<proteinExistence type="predicted"/>
<dbReference type="AlphaFoldDB" id="A0AA46YT88"/>
<feature type="domain" description="HTH cro/C1-type" evidence="2">
    <location>
        <begin position="8"/>
        <end position="62"/>
    </location>
</feature>
<gene>
    <name evidence="3" type="ORF">OF801_09845</name>
</gene>
<dbReference type="PANTHER" id="PTHR46558">
    <property type="entry name" value="TRACRIPTIONAL REGULATORY PROTEIN-RELATED-RELATED"/>
    <property type="match status" value="1"/>
</dbReference>
<accession>A0AA46YT88</accession>
<dbReference type="Pfam" id="PF01381">
    <property type="entry name" value="HTH_3"/>
    <property type="match status" value="1"/>
</dbReference>